<organism evidence="2 3">
    <name type="scientific">Microbacter margulisiae</name>
    <dbReference type="NCBI Taxonomy" id="1350067"/>
    <lineage>
        <taxon>Bacteria</taxon>
        <taxon>Pseudomonadati</taxon>
        <taxon>Bacteroidota</taxon>
        <taxon>Bacteroidia</taxon>
        <taxon>Bacteroidales</taxon>
        <taxon>Porphyromonadaceae</taxon>
        <taxon>Microbacter</taxon>
    </lineage>
</organism>
<name>A0A7W5DT43_9PORP</name>
<feature type="transmembrane region" description="Helical" evidence="1">
    <location>
        <begin position="142"/>
        <end position="163"/>
    </location>
</feature>
<proteinExistence type="predicted"/>
<keyword evidence="1" id="KW-0812">Transmembrane</keyword>
<dbReference type="InterPro" id="IPR043742">
    <property type="entry name" value="DUF5687"/>
</dbReference>
<dbReference type="AlphaFoldDB" id="A0A7W5DT43"/>
<feature type="transmembrane region" description="Helical" evidence="1">
    <location>
        <begin position="453"/>
        <end position="476"/>
    </location>
</feature>
<evidence type="ECO:0000256" key="1">
    <source>
        <dbReference type="SAM" id="Phobius"/>
    </source>
</evidence>
<dbReference type="Pfam" id="PF18940">
    <property type="entry name" value="DUF5687"/>
    <property type="match status" value="1"/>
</dbReference>
<feature type="transmembrane region" description="Helical" evidence="1">
    <location>
        <begin position="104"/>
        <end position="130"/>
    </location>
</feature>
<evidence type="ECO:0000313" key="2">
    <source>
        <dbReference type="EMBL" id="MBB3188431.1"/>
    </source>
</evidence>
<sequence length="494" mass="56486">MLTPNLIKQEWIKSIRSQGFYRNALASFFIGIFVLYICGLLFFLGFSLNKILEKVPGEDTPMQLFNGAMIYLLLGGLTLRFLMQQLNTINLPSYQVLPLKRSTLINFLLLKPLASPANYALLLAVIPFAIRSVAGYYNGMVALRFVVAFELMVWFNSLLAAFLKRKFGGNLLSFFMVLGIIAIIVTLEYFRVFSLFALSKALFGFIVLSPVGLLLPLLAVAVAFMLNKWFFAQNYYPERFNRKLQTSKTATADLAFLNRFGIIGELISVEVKLMLRHKRTRSMLFLSIIFLFYGLLFYNNPHHAYGYGMLFFIAMFMTGILMYIYGQWSISWDSTHFDGLLTKNIPVPTYIKANYYLMLAFNVICFVLTTPYFLFGSTIVYMHLAAFLFNIGVNIYLLLFLATYNTKRVDLSRSSVMNYQGTTYKSFLIVLPIMFLPMLLVNVIAFFTSIGTALWTLAILGIIGLALRNPLINLCVKQFNNRKYVMAEGFREKE</sequence>
<accession>A0A7W5DT43</accession>
<feature type="transmembrane region" description="Helical" evidence="1">
    <location>
        <begin position="202"/>
        <end position="226"/>
    </location>
</feature>
<reference evidence="2 3" key="1">
    <citation type="submission" date="2020-08" db="EMBL/GenBank/DDBJ databases">
        <title>Genomic Encyclopedia of Type Strains, Phase IV (KMG-IV): sequencing the most valuable type-strain genomes for metagenomic binning, comparative biology and taxonomic classification.</title>
        <authorList>
            <person name="Goeker M."/>
        </authorList>
    </citation>
    <scope>NUCLEOTIDE SEQUENCE [LARGE SCALE GENOMIC DNA]</scope>
    <source>
        <strain evidence="2 3">DSM 27471</strain>
    </source>
</reference>
<dbReference type="EMBL" id="JACHYB010000002">
    <property type="protein sequence ID" value="MBB3188431.1"/>
    <property type="molecule type" value="Genomic_DNA"/>
</dbReference>
<feature type="transmembrane region" description="Helical" evidence="1">
    <location>
        <begin position="380"/>
        <end position="405"/>
    </location>
</feature>
<keyword evidence="1" id="KW-1133">Transmembrane helix</keyword>
<feature type="transmembrane region" description="Helical" evidence="1">
    <location>
        <begin position="64"/>
        <end position="83"/>
    </location>
</feature>
<protein>
    <recommendedName>
        <fullName evidence="4">ABC-2 type transport system permease protein</fullName>
    </recommendedName>
</protein>
<gene>
    <name evidence="2" type="ORF">FHX64_002629</name>
</gene>
<feature type="transmembrane region" description="Helical" evidence="1">
    <location>
        <begin position="426"/>
        <end position="447"/>
    </location>
</feature>
<feature type="transmembrane region" description="Helical" evidence="1">
    <location>
        <begin position="353"/>
        <end position="374"/>
    </location>
</feature>
<keyword evidence="3" id="KW-1185">Reference proteome</keyword>
<feature type="transmembrane region" description="Helical" evidence="1">
    <location>
        <begin position="304"/>
        <end position="325"/>
    </location>
</feature>
<dbReference type="RefSeq" id="WP_183414176.1">
    <property type="nucleotide sequence ID" value="NZ_JACHYB010000002.1"/>
</dbReference>
<evidence type="ECO:0000313" key="3">
    <source>
        <dbReference type="Proteomes" id="UP000544222"/>
    </source>
</evidence>
<feature type="transmembrane region" description="Helical" evidence="1">
    <location>
        <begin position="20"/>
        <end position="44"/>
    </location>
</feature>
<evidence type="ECO:0008006" key="4">
    <source>
        <dbReference type="Google" id="ProtNLM"/>
    </source>
</evidence>
<keyword evidence="1" id="KW-0472">Membrane</keyword>
<feature type="transmembrane region" description="Helical" evidence="1">
    <location>
        <begin position="170"/>
        <end position="190"/>
    </location>
</feature>
<comment type="caution">
    <text evidence="2">The sequence shown here is derived from an EMBL/GenBank/DDBJ whole genome shotgun (WGS) entry which is preliminary data.</text>
</comment>
<feature type="transmembrane region" description="Helical" evidence="1">
    <location>
        <begin position="282"/>
        <end position="298"/>
    </location>
</feature>
<dbReference type="Proteomes" id="UP000544222">
    <property type="component" value="Unassembled WGS sequence"/>
</dbReference>